<evidence type="ECO:0000313" key="2">
    <source>
        <dbReference type="Proteomes" id="UP000256679"/>
    </source>
</evidence>
<proteinExistence type="predicted"/>
<keyword evidence="2" id="KW-1185">Reference proteome</keyword>
<gene>
    <name evidence="1" type="ORF">DIE28_15340</name>
</gene>
<name>A0A3D8P7T2_9RHOB</name>
<accession>A0A3D8P7T2</accession>
<keyword evidence="1" id="KW-0378">Hydrolase</keyword>
<dbReference type="AlphaFoldDB" id="A0A3D8P7T2"/>
<keyword evidence="1" id="KW-0031">Aminopeptidase</keyword>
<sequence>MTHPVEISFTAMDAAGLAERQGRVAILVPKAGRLPVGLPRATREALGRAFASDAWKGVKPGKALELAFPAGLKAEALQLVLLPADADAKTARAAAPASAPGSARAETLVLAGNHARG</sequence>
<comment type="caution">
    <text evidence="1">The sequence shown here is derived from an EMBL/GenBank/DDBJ whole genome shotgun (WGS) entry which is preliminary data.</text>
</comment>
<dbReference type="Proteomes" id="UP000256679">
    <property type="component" value="Unassembled WGS sequence"/>
</dbReference>
<dbReference type="EMBL" id="QFCQ01000121">
    <property type="protein sequence ID" value="RDW12140.1"/>
    <property type="molecule type" value="Genomic_DNA"/>
</dbReference>
<feature type="non-terminal residue" evidence="1">
    <location>
        <position position="117"/>
    </location>
</feature>
<dbReference type="GO" id="GO:0004177">
    <property type="term" value="F:aminopeptidase activity"/>
    <property type="evidence" value="ECO:0007669"/>
    <property type="project" value="UniProtKB-KW"/>
</dbReference>
<protein>
    <submittedName>
        <fullName evidence="1">Leucyl aminopeptidase</fullName>
    </submittedName>
</protein>
<evidence type="ECO:0000313" key="1">
    <source>
        <dbReference type="EMBL" id="RDW12140.1"/>
    </source>
</evidence>
<reference evidence="1 2" key="1">
    <citation type="submission" date="2018-05" db="EMBL/GenBank/DDBJ databases">
        <title>Whole genome sequencing of Paracoccus thiocyanatus SST.</title>
        <authorList>
            <person name="Ghosh W."/>
            <person name="Rameez M.J."/>
            <person name="Roy C."/>
        </authorList>
    </citation>
    <scope>NUCLEOTIDE SEQUENCE [LARGE SCALE GENOMIC DNA]</scope>
    <source>
        <strain evidence="1 2">SST</strain>
    </source>
</reference>
<organism evidence="1 2">
    <name type="scientific">Paracoccus thiocyanatus</name>
    <dbReference type="NCBI Taxonomy" id="34006"/>
    <lineage>
        <taxon>Bacteria</taxon>
        <taxon>Pseudomonadati</taxon>
        <taxon>Pseudomonadota</taxon>
        <taxon>Alphaproteobacteria</taxon>
        <taxon>Rhodobacterales</taxon>
        <taxon>Paracoccaceae</taxon>
        <taxon>Paracoccus</taxon>
    </lineage>
</organism>
<keyword evidence="1" id="KW-0645">Protease</keyword>